<dbReference type="EMBL" id="RWIC01001120">
    <property type="protein sequence ID" value="TKC37579.1"/>
    <property type="molecule type" value="Genomic_DNA"/>
</dbReference>
<sequence>MLLAALPFSAVRHHQNEAPAGGNGAENVAPDQHAKPPAKNALVLENPDAQDEQVEQEEEENKEEDSTEHVIWVVSLYTPFFLGFAFYPDHTGHFSLVHLGFAEHLQASHFEGLITTIVGYFNLVYFGF</sequence>
<protein>
    <submittedName>
        <fullName evidence="3">Uncharacterized protein</fullName>
    </submittedName>
</protein>
<feature type="compositionally biased region" description="Acidic residues" evidence="1">
    <location>
        <begin position="48"/>
        <end position="66"/>
    </location>
</feature>
<feature type="region of interest" description="Disordered" evidence="1">
    <location>
        <begin position="14"/>
        <end position="66"/>
    </location>
</feature>
<evidence type="ECO:0000313" key="3">
    <source>
        <dbReference type="EMBL" id="TKC37579.1"/>
    </source>
</evidence>
<evidence type="ECO:0000256" key="1">
    <source>
        <dbReference type="SAM" id="MobiDB-lite"/>
    </source>
</evidence>
<keyword evidence="2" id="KW-1133">Transmembrane helix</keyword>
<dbReference type="Proteomes" id="UP000308365">
    <property type="component" value="Unassembled WGS sequence"/>
</dbReference>
<proteinExistence type="predicted"/>
<name>A0A4U1EM68_MONMO</name>
<reference evidence="4" key="1">
    <citation type="journal article" date="2019" name="IScience">
        <title>Narwhal Genome Reveals Long-Term Low Genetic Diversity despite Current Large Abundance Size.</title>
        <authorList>
            <person name="Westbury M.V."/>
            <person name="Petersen B."/>
            <person name="Garde E."/>
            <person name="Heide-Jorgensen M.P."/>
            <person name="Lorenzen E.D."/>
        </authorList>
    </citation>
    <scope>NUCLEOTIDE SEQUENCE [LARGE SCALE GENOMIC DNA]</scope>
</reference>
<gene>
    <name evidence="3" type="ORF">EI555_012819</name>
</gene>
<accession>A0A4U1EM68</accession>
<evidence type="ECO:0000313" key="4">
    <source>
        <dbReference type="Proteomes" id="UP000308365"/>
    </source>
</evidence>
<feature type="transmembrane region" description="Helical" evidence="2">
    <location>
        <begin position="70"/>
        <end position="87"/>
    </location>
</feature>
<organism evidence="3 4">
    <name type="scientific">Monodon monoceros</name>
    <name type="common">Narwhal</name>
    <name type="synonym">Ceratodon monodon</name>
    <dbReference type="NCBI Taxonomy" id="40151"/>
    <lineage>
        <taxon>Eukaryota</taxon>
        <taxon>Metazoa</taxon>
        <taxon>Chordata</taxon>
        <taxon>Craniata</taxon>
        <taxon>Vertebrata</taxon>
        <taxon>Euteleostomi</taxon>
        <taxon>Mammalia</taxon>
        <taxon>Eutheria</taxon>
        <taxon>Laurasiatheria</taxon>
        <taxon>Artiodactyla</taxon>
        <taxon>Whippomorpha</taxon>
        <taxon>Cetacea</taxon>
        <taxon>Odontoceti</taxon>
        <taxon>Monodontidae</taxon>
        <taxon>Monodon</taxon>
    </lineage>
</organism>
<feature type="transmembrane region" description="Helical" evidence="2">
    <location>
        <begin position="107"/>
        <end position="126"/>
    </location>
</feature>
<evidence type="ECO:0000256" key="2">
    <source>
        <dbReference type="SAM" id="Phobius"/>
    </source>
</evidence>
<comment type="caution">
    <text evidence="3">The sequence shown here is derived from an EMBL/GenBank/DDBJ whole genome shotgun (WGS) entry which is preliminary data.</text>
</comment>
<dbReference type="AlphaFoldDB" id="A0A4U1EM68"/>
<keyword evidence="2" id="KW-0472">Membrane</keyword>
<keyword evidence="2" id="KW-0812">Transmembrane</keyword>